<feature type="domain" description="SsuA/THI5-like" evidence="2">
    <location>
        <begin position="42"/>
        <end position="246"/>
    </location>
</feature>
<evidence type="ECO:0000313" key="3">
    <source>
        <dbReference type="EMBL" id="QDZ12892.1"/>
    </source>
</evidence>
<organism evidence="3 4">
    <name type="scientific">Devosia ginsengisoli</name>
    <dbReference type="NCBI Taxonomy" id="400770"/>
    <lineage>
        <taxon>Bacteria</taxon>
        <taxon>Pseudomonadati</taxon>
        <taxon>Pseudomonadota</taxon>
        <taxon>Alphaproteobacteria</taxon>
        <taxon>Hyphomicrobiales</taxon>
        <taxon>Devosiaceae</taxon>
        <taxon>Devosia</taxon>
    </lineage>
</organism>
<name>A0A5B8LZS2_9HYPH</name>
<protein>
    <submittedName>
        <fullName evidence="3">ABC transporter substrate-binding protein</fullName>
    </submittedName>
</protein>
<keyword evidence="4" id="KW-1185">Reference proteome</keyword>
<evidence type="ECO:0000259" key="2">
    <source>
        <dbReference type="Pfam" id="PF09084"/>
    </source>
</evidence>
<dbReference type="RefSeq" id="WP_146292352.1">
    <property type="nucleotide sequence ID" value="NZ_CP042304.1"/>
</dbReference>
<gene>
    <name evidence="3" type="ORF">FPZ08_20375</name>
</gene>
<feature type="signal peptide" evidence="1">
    <location>
        <begin position="1"/>
        <end position="20"/>
    </location>
</feature>
<feature type="chain" id="PRO_5022796831" evidence="1">
    <location>
        <begin position="21"/>
        <end position="335"/>
    </location>
</feature>
<dbReference type="PANTHER" id="PTHR30024">
    <property type="entry name" value="ALIPHATIC SULFONATES-BINDING PROTEIN-RELATED"/>
    <property type="match status" value="1"/>
</dbReference>
<evidence type="ECO:0000256" key="1">
    <source>
        <dbReference type="SAM" id="SignalP"/>
    </source>
</evidence>
<keyword evidence="1" id="KW-0732">Signal</keyword>
<dbReference type="AlphaFoldDB" id="A0A5B8LZS2"/>
<accession>A0A5B8LZS2</accession>
<evidence type="ECO:0000313" key="4">
    <source>
        <dbReference type="Proteomes" id="UP000315364"/>
    </source>
</evidence>
<dbReference type="Proteomes" id="UP000315364">
    <property type="component" value="Chromosome"/>
</dbReference>
<dbReference type="KEGG" id="dea:FPZ08_20375"/>
<reference evidence="3 4" key="1">
    <citation type="submission" date="2019-07" db="EMBL/GenBank/DDBJ databases">
        <title>Full genome sequence of Devosia sp. Gsoil 520.</title>
        <authorList>
            <person name="Im W.-T."/>
        </authorList>
    </citation>
    <scope>NUCLEOTIDE SEQUENCE [LARGE SCALE GENOMIC DNA]</scope>
    <source>
        <strain evidence="3 4">Gsoil 520</strain>
    </source>
</reference>
<proteinExistence type="predicted"/>
<dbReference type="SUPFAM" id="SSF53850">
    <property type="entry name" value="Periplasmic binding protein-like II"/>
    <property type="match status" value="1"/>
</dbReference>
<dbReference type="Pfam" id="PF09084">
    <property type="entry name" value="NMT1"/>
    <property type="match status" value="1"/>
</dbReference>
<dbReference type="InterPro" id="IPR015168">
    <property type="entry name" value="SsuA/THI5"/>
</dbReference>
<dbReference type="OrthoDB" id="9776669at2"/>
<dbReference type="Gene3D" id="3.40.190.10">
    <property type="entry name" value="Periplasmic binding protein-like II"/>
    <property type="match status" value="2"/>
</dbReference>
<sequence>MFKFIASLAIAAVLAAPAAAAPFRLIVTDLEPPLVPNSVMDLALSLGYFEREGVDVELVRVQQTPLAVVALQAGEGEMANVGVDTALQLVASGQLDLRAVTSPSKSLFFMIAAQEAIGDVAALPGHSFGIGRVGSVDQGLSEQVLAAQGIDMAALDQVALGQPAARAQALAAGQIDATTMSLGTWTTLPDQTGMHILVDPDAYFAAAPVVSKVNVVTPQVLTERRDDVVAVVTALVKLSRDIAADPAIWIDAMGAARPDLARADFESLAAAYAKSWSVNGGLSARELAFTADWNFKGEDFAGLEPVGLDAWVDFTVADEVLAALGTAPDLDPADR</sequence>
<dbReference type="EMBL" id="CP042304">
    <property type="protein sequence ID" value="QDZ12892.1"/>
    <property type="molecule type" value="Genomic_DNA"/>
</dbReference>